<dbReference type="Gene3D" id="3.30.110.70">
    <property type="entry name" value="Hypothetical protein apc22750. Chain B"/>
    <property type="match status" value="1"/>
</dbReference>
<dbReference type="InterPro" id="IPR035439">
    <property type="entry name" value="UPF0145_dom_sf"/>
</dbReference>
<reference evidence="1 2" key="1">
    <citation type="submission" date="2020-04" db="EMBL/GenBank/DDBJ databases">
        <title>Whole-genome sequencing of Vibrio spp. from China reveals different genetic environments of blaCTX-M-14 among diverse lineages.</title>
        <authorList>
            <person name="Zheng Z."/>
            <person name="Ye L."/>
            <person name="Chen S."/>
        </authorList>
    </citation>
    <scope>NUCLEOTIDE SEQUENCE [LARGE SCALE GENOMIC DNA]</scope>
    <source>
        <strain evidence="1 2">Vb0574</strain>
    </source>
</reference>
<evidence type="ECO:0008006" key="3">
    <source>
        <dbReference type="Google" id="ProtNLM"/>
    </source>
</evidence>
<protein>
    <recommendedName>
        <fullName evidence="3">Heavy metal-binding domain-containing protein</fullName>
    </recommendedName>
</protein>
<gene>
    <name evidence="1" type="ORF">HKB21_14700</name>
</gene>
<name>A0A7Y0X6F0_VIBPH</name>
<dbReference type="EMBL" id="JABCLD010001554">
    <property type="protein sequence ID" value="NMU26866.1"/>
    <property type="molecule type" value="Genomic_DNA"/>
</dbReference>
<dbReference type="Proteomes" id="UP000555836">
    <property type="component" value="Unassembled WGS sequence"/>
</dbReference>
<dbReference type="RefSeq" id="WP_140094831.1">
    <property type="nucleotide sequence ID" value="NZ_CP046761.1"/>
</dbReference>
<dbReference type="AlphaFoldDB" id="A0A7Y0X6F0"/>
<comment type="caution">
    <text evidence="1">The sequence shown here is derived from an EMBL/GenBank/DDBJ whole genome shotgun (WGS) entry which is preliminary data.</text>
</comment>
<evidence type="ECO:0000313" key="2">
    <source>
        <dbReference type="Proteomes" id="UP000555836"/>
    </source>
</evidence>
<sequence>MGLFGLGGPEESTSLIKGCTTLPSIPGKEVVKSLGIIQYTKKGIAGDVPKISANIFESLLSAARKEGADSVVNVKVMSGAYDAQGSQWQVTYVIAYGDAVVTK</sequence>
<evidence type="ECO:0000313" key="1">
    <source>
        <dbReference type="EMBL" id="NMU26866.1"/>
    </source>
</evidence>
<organism evidence="1 2">
    <name type="scientific">Vibrio parahaemolyticus</name>
    <dbReference type="NCBI Taxonomy" id="670"/>
    <lineage>
        <taxon>Bacteria</taxon>
        <taxon>Pseudomonadati</taxon>
        <taxon>Pseudomonadota</taxon>
        <taxon>Gammaproteobacteria</taxon>
        <taxon>Vibrionales</taxon>
        <taxon>Vibrionaceae</taxon>
        <taxon>Vibrio</taxon>
    </lineage>
</organism>
<accession>A0A7Y0X6F0</accession>
<dbReference type="SUPFAM" id="SSF117782">
    <property type="entry name" value="YbjQ-like"/>
    <property type="match status" value="1"/>
</dbReference>
<proteinExistence type="predicted"/>